<dbReference type="Proteomes" id="UP000032683">
    <property type="component" value="Unassembled WGS sequence"/>
</dbReference>
<accession>A0A0D6Q6F4</accession>
<reference evidence="1 2" key="1">
    <citation type="submission" date="2012-11" db="EMBL/GenBank/DDBJ databases">
        <title>Whole genome sequence of Gluconacetobacter xylinus NBRC 13693.</title>
        <authorList>
            <person name="Azuma Y."/>
            <person name="Higashiura N."/>
            <person name="Hirakawa H."/>
            <person name="Matsushita K."/>
        </authorList>
    </citation>
    <scope>NUCLEOTIDE SEQUENCE [LARGE SCALE GENOMIC DNA]</scope>
    <source>
        <strain evidence="1 2">NBRC 13693</strain>
    </source>
</reference>
<dbReference type="EMBL" id="BANJ01000002">
    <property type="protein sequence ID" value="GAN98326.1"/>
    <property type="molecule type" value="Genomic_DNA"/>
</dbReference>
<name>A0A0D6Q6F4_KOMXY</name>
<proteinExistence type="predicted"/>
<evidence type="ECO:0000313" key="2">
    <source>
        <dbReference type="Proteomes" id="UP000032683"/>
    </source>
</evidence>
<gene>
    <name evidence="1" type="ORF">Gxy13693_002_071</name>
</gene>
<organism evidence="1 2">
    <name type="scientific">Komagataeibacter xylinus NBRC 13693</name>
    <dbReference type="NCBI Taxonomy" id="1234668"/>
    <lineage>
        <taxon>Bacteria</taxon>
        <taxon>Pseudomonadati</taxon>
        <taxon>Pseudomonadota</taxon>
        <taxon>Alphaproteobacteria</taxon>
        <taxon>Acetobacterales</taxon>
        <taxon>Acetobacteraceae</taxon>
        <taxon>Komagataeibacter</taxon>
    </lineage>
</organism>
<dbReference type="AlphaFoldDB" id="A0A0D6Q6F4"/>
<sequence length="63" mass="6902">MGVQPAHHIEFCIYASGIMAGAQNTGPGQSFLYFVSRHKYEIELARIMSESNGPVTRTMTGPD</sequence>
<evidence type="ECO:0000313" key="1">
    <source>
        <dbReference type="EMBL" id="GAN98326.1"/>
    </source>
</evidence>
<comment type="caution">
    <text evidence="1">The sequence shown here is derived from an EMBL/GenBank/DDBJ whole genome shotgun (WGS) entry which is preliminary data.</text>
</comment>
<protein>
    <submittedName>
        <fullName evidence="1">Uncharacterized protein</fullName>
    </submittedName>
</protein>